<dbReference type="SMART" id="SM00304">
    <property type="entry name" value="HAMP"/>
    <property type="match status" value="1"/>
</dbReference>
<dbReference type="InterPro" id="IPR050697">
    <property type="entry name" value="Adenylyl/Guanylyl_Cyclase_3/4"/>
</dbReference>
<evidence type="ECO:0000256" key="7">
    <source>
        <dbReference type="SAM" id="Phobius"/>
    </source>
</evidence>
<feature type="domain" description="HAMP" evidence="9">
    <location>
        <begin position="256"/>
        <end position="308"/>
    </location>
</feature>
<proteinExistence type="inferred from homology"/>
<dbReference type="Gene3D" id="6.10.340.10">
    <property type="match status" value="1"/>
</dbReference>
<dbReference type="GO" id="GO:0004016">
    <property type="term" value="F:adenylate cyclase activity"/>
    <property type="evidence" value="ECO:0007669"/>
    <property type="project" value="UniProtKB-ARBA"/>
</dbReference>
<protein>
    <submittedName>
        <fullName evidence="10">Adenylate/guanylate cyclase with integral membrane sensor</fullName>
    </submittedName>
</protein>
<comment type="caution">
    <text evidence="10">The sequence shown here is derived from an EMBL/GenBank/DDBJ whole genome shotgun (WGS) entry which is preliminary data.</text>
</comment>
<gene>
    <name evidence="10" type="ORF">AFM11_21190</name>
</gene>
<dbReference type="AlphaFoldDB" id="A0A132PJG8"/>
<dbReference type="PATRIC" id="fig|59750.3.peg.1584"/>
<name>A0A132PJG8_9MYCO</name>
<feature type="domain" description="Guanylate cyclase" evidence="8">
    <location>
        <begin position="340"/>
        <end position="465"/>
    </location>
</feature>
<evidence type="ECO:0000256" key="2">
    <source>
        <dbReference type="ARBA" id="ARBA00005381"/>
    </source>
</evidence>
<dbReference type="Pfam" id="PF00211">
    <property type="entry name" value="Guanylate_cyc"/>
    <property type="match status" value="1"/>
</dbReference>
<evidence type="ECO:0000313" key="11">
    <source>
        <dbReference type="Proteomes" id="UP000070612"/>
    </source>
</evidence>
<feature type="transmembrane region" description="Helical" evidence="7">
    <location>
        <begin position="233"/>
        <end position="255"/>
    </location>
</feature>
<sequence length="536" mass="56414">MDATFAGTPYLGQAIAAEAGETLRSKTFRHWVWGAAGVSVAGGGIVAAFLAFAAPIVLSPVATQRLLVRGGTVLVIFLGVAIPIMLWVRRRRFAASTAWLGEGRPPTAAEQRMTLSAPGEAVRLSGAVWAMSAVVFASLAVTEQLSTSLYIFSVIALGGVSTSAVWYLIVERVMRPVSAQALGGTTPEHHFGPTIERRLMMAWTLATGVPLFGVAMLALGYLVDVGFRAQRTFAAILVLVAVAIVVGLFTILIAVRSVTDRVGALRAALAQVQAGDFAARVAVDDASEIGRLQAGFNTMAAGLAERERIRHTFDTYVDRAVAEHILDARGSLHGEELDVTLVFVDVRGFTAFAERLHPTEVVATLNRLFETIVPLVHRHGGHVDKYAGDGLMAVFGAPGRLPDHADQALAAALAIARAVRSEFGDMLSVGVGLNSGPVVAGNVGGAGRFEFSVIGDAVNVAARVEQATRKTGDTVLLTAGTLGMLTDTRVCFIQRPGLKLRGRTTPVAIYAPVAVKADREPIRGRPPATPSADCGT</sequence>
<evidence type="ECO:0000256" key="4">
    <source>
        <dbReference type="ARBA" id="ARBA00022692"/>
    </source>
</evidence>
<evidence type="ECO:0000256" key="1">
    <source>
        <dbReference type="ARBA" id="ARBA00004651"/>
    </source>
</evidence>
<dbReference type="InterPro" id="IPR029787">
    <property type="entry name" value="Nucleotide_cyclase"/>
</dbReference>
<dbReference type="GO" id="GO:0006171">
    <property type="term" value="P:cAMP biosynthetic process"/>
    <property type="evidence" value="ECO:0007669"/>
    <property type="project" value="TreeGrafter"/>
</dbReference>
<dbReference type="PROSITE" id="PS50885">
    <property type="entry name" value="HAMP"/>
    <property type="match status" value="1"/>
</dbReference>
<keyword evidence="5 7" id="KW-1133">Transmembrane helix</keyword>
<organism evidence="10 11">
    <name type="scientific">Mycolicibacterium wolinskyi</name>
    <dbReference type="NCBI Taxonomy" id="59750"/>
    <lineage>
        <taxon>Bacteria</taxon>
        <taxon>Bacillati</taxon>
        <taxon>Actinomycetota</taxon>
        <taxon>Actinomycetes</taxon>
        <taxon>Mycobacteriales</taxon>
        <taxon>Mycobacteriaceae</taxon>
        <taxon>Mycolicibacterium</taxon>
    </lineage>
</organism>
<dbReference type="PANTHER" id="PTHR43081">
    <property type="entry name" value="ADENYLATE CYCLASE, TERMINAL-DIFFERENTIATION SPECIFIC-RELATED"/>
    <property type="match status" value="1"/>
</dbReference>
<dbReference type="EMBL" id="LGTW01000014">
    <property type="protein sequence ID" value="KWX22337.1"/>
    <property type="molecule type" value="Genomic_DNA"/>
</dbReference>
<dbReference type="GO" id="GO:0035556">
    <property type="term" value="P:intracellular signal transduction"/>
    <property type="evidence" value="ECO:0007669"/>
    <property type="project" value="InterPro"/>
</dbReference>
<dbReference type="Gene3D" id="3.30.70.1230">
    <property type="entry name" value="Nucleotide cyclase"/>
    <property type="match status" value="1"/>
</dbReference>
<dbReference type="PROSITE" id="PS50125">
    <property type="entry name" value="GUANYLATE_CYCLASE_2"/>
    <property type="match status" value="1"/>
</dbReference>
<feature type="transmembrane region" description="Helical" evidence="7">
    <location>
        <begin position="66"/>
        <end position="88"/>
    </location>
</feature>
<dbReference type="Proteomes" id="UP000070612">
    <property type="component" value="Unassembled WGS sequence"/>
</dbReference>
<feature type="transmembrane region" description="Helical" evidence="7">
    <location>
        <begin position="147"/>
        <end position="170"/>
    </location>
</feature>
<keyword evidence="4 7" id="KW-0812">Transmembrane</keyword>
<comment type="subcellular location">
    <subcellularLocation>
        <location evidence="1">Cell membrane</location>
        <topology evidence="1">Multi-pass membrane protein</topology>
    </subcellularLocation>
</comment>
<evidence type="ECO:0000256" key="5">
    <source>
        <dbReference type="ARBA" id="ARBA00022989"/>
    </source>
</evidence>
<dbReference type="SUPFAM" id="SSF158472">
    <property type="entry name" value="HAMP domain-like"/>
    <property type="match status" value="1"/>
</dbReference>
<keyword evidence="11" id="KW-1185">Reference proteome</keyword>
<feature type="transmembrane region" description="Helical" evidence="7">
    <location>
        <begin position="31"/>
        <end position="54"/>
    </location>
</feature>
<dbReference type="CDD" id="cd07302">
    <property type="entry name" value="CHD"/>
    <property type="match status" value="1"/>
</dbReference>
<dbReference type="InterPro" id="IPR003660">
    <property type="entry name" value="HAMP_dom"/>
</dbReference>
<dbReference type="RefSeq" id="WP_084356773.1">
    <property type="nucleotide sequence ID" value="NZ_LGTW01000014.1"/>
</dbReference>
<feature type="transmembrane region" description="Helical" evidence="7">
    <location>
        <begin position="121"/>
        <end position="141"/>
    </location>
</feature>
<feature type="transmembrane region" description="Helical" evidence="7">
    <location>
        <begin position="199"/>
        <end position="221"/>
    </location>
</feature>
<dbReference type="PANTHER" id="PTHR43081:SF17">
    <property type="entry name" value="BLL5647 PROTEIN"/>
    <property type="match status" value="1"/>
</dbReference>
<keyword evidence="3" id="KW-1003">Cell membrane</keyword>
<comment type="similarity">
    <text evidence="2">Belongs to the adenylyl cyclase class-3 family.</text>
</comment>
<keyword evidence="6 7" id="KW-0472">Membrane</keyword>
<accession>A0A132PJG8</accession>
<dbReference type="InterPro" id="IPR001054">
    <property type="entry name" value="A/G_cyclase"/>
</dbReference>
<evidence type="ECO:0000256" key="3">
    <source>
        <dbReference type="ARBA" id="ARBA00022475"/>
    </source>
</evidence>
<dbReference type="SMART" id="SM00044">
    <property type="entry name" value="CYCc"/>
    <property type="match status" value="1"/>
</dbReference>
<evidence type="ECO:0000256" key="6">
    <source>
        <dbReference type="ARBA" id="ARBA00023136"/>
    </source>
</evidence>
<dbReference type="CDD" id="cd06225">
    <property type="entry name" value="HAMP"/>
    <property type="match status" value="1"/>
</dbReference>
<evidence type="ECO:0000259" key="8">
    <source>
        <dbReference type="PROSITE" id="PS50125"/>
    </source>
</evidence>
<dbReference type="SUPFAM" id="SSF55073">
    <property type="entry name" value="Nucleotide cyclase"/>
    <property type="match status" value="1"/>
</dbReference>
<reference evidence="10 11" key="1">
    <citation type="submission" date="2015-07" db="EMBL/GenBank/DDBJ databases">
        <title>A draft genome sequence of Mycobacterium wolinskyi.</title>
        <authorList>
            <person name="de Man T.J."/>
            <person name="Perry K.A."/>
            <person name="Coulliette A.D."/>
            <person name="Jensen B."/>
            <person name="Toney N.C."/>
            <person name="Limbago B.M."/>
            <person name="Noble-Wang J."/>
        </authorList>
    </citation>
    <scope>NUCLEOTIDE SEQUENCE [LARGE SCALE GENOMIC DNA]</scope>
    <source>
        <strain evidence="10 11">CDC_01</strain>
    </source>
</reference>
<dbReference type="GO" id="GO:0005886">
    <property type="term" value="C:plasma membrane"/>
    <property type="evidence" value="ECO:0007669"/>
    <property type="project" value="UniProtKB-SubCell"/>
</dbReference>
<evidence type="ECO:0000259" key="9">
    <source>
        <dbReference type="PROSITE" id="PS50885"/>
    </source>
</evidence>
<evidence type="ECO:0000313" key="10">
    <source>
        <dbReference type="EMBL" id="KWX22337.1"/>
    </source>
</evidence>
<dbReference type="Pfam" id="PF00672">
    <property type="entry name" value="HAMP"/>
    <property type="match status" value="1"/>
</dbReference>